<evidence type="ECO:0000313" key="2">
    <source>
        <dbReference type="Proteomes" id="UP000694409"/>
    </source>
</evidence>
<dbReference type="AlphaFoldDB" id="A0A8C9NBA6"/>
<sequence>RFLLISTHCWQRLENQIHQTEIKNEEENPPSKQENIKSRGNLQSCPIYCCCWERETGAEGIQTSFLGCRRAFSFSQRPCKLVCENTLRPLQDKAKEVIQRSDLLILGGVQTILSRALKAHVMAHKDQDLSETPLELSLIKHILPFFCLGAKTNNCQKGFKLACVILH</sequence>
<keyword evidence="2" id="KW-1185">Reference proteome</keyword>
<protein>
    <submittedName>
        <fullName evidence="1">Uncharacterized protein</fullName>
    </submittedName>
</protein>
<accession>A0A8C9NBA6</accession>
<dbReference type="Proteomes" id="UP000694409">
    <property type="component" value="Unassembled WGS sequence"/>
</dbReference>
<name>A0A8C9NBA6_SERCA</name>
<reference evidence="1" key="2">
    <citation type="submission" date="2025-09" db="UniProtKB">
        <authorList>
            <consortium name="Ensembl"/>
        </authorList>
    </citation>
    <scope>IDENTIFICATION</scope>
</reference>
<dbReference type="Ensembl" id="ENSSCAT00000017669.1">
    <property type="protein sequence ID" value="ENSSCAP00000015777.1"/>
    <property type="gene ID" value="ENSSCAG00000011550.1"/>
</dbReference>
<reference evidence="1" key="1">
    <citation type="submission" date="2025-08" db="UniProtKB">
        <authorList>
            <consortium name="Ensembl"/>
        </authorList>
    </citation>
    <scope>IDENTIFICATION</scope>
</reference>
<evidence type="ECO:0000313" key="1">
    <source>
        <dbReference type="Ensembl" id="ENSSCAP00000015777.1"/>
    </source>
</evidence>
<proteinExistence type="predicted"/>
<organism evidence="1 2">
    <name type="scientific">Serinus canaria</name>
    <name type="common">Island canary</name>
    <name type="synonym">Fringilla canaria</name>
    <dbReference type="NCBI Taxonomy" id="9135"/>
    <lineage>
        <taxon>Eukaryota</taxon>
        <taxon>Metazoa</taxon>
        <taxon>Chordata</taxon>
        <taxon>Craniata</taxon>
        <taxon>Vertebrata</taxon>
        <taxon>Euteleostomi</taxon>
        <taxon>Archelosauria</taxon>
        <taxon>Archosauria</taxon>
        <taxon>Dinosauria</taxon>
        <taxon>Saurischia</taxon>
        <taxon>Theropoda</taxon>
        <taxon>Coelurosauria</taxon>
        <taxon>Aves</taxon>
        <taxon>Neognathae</taxon>
        <taxon>Neoaves</taxon>
        <taxon>Telluraves</taxon>
        <taxon>Australaves</taxon>
        <taxon>Passeriformes</taxon>
        <taxon>Passeroidea</taxon>
        <taxon>Fringillidae</taxon>
        <taxon>Carduelinae</taxon>
        <taxon>Serinus</taxon>
    </lineage>
</organism>